<accession>A0ACC3AFZ2</accession>
<organism evidence="1 2">
    <name type="scientific">Neophaeococcomyces mojaviensis</name>
    <dbReference type="NCBI Taxonomy" id="3383035"/>
    <lineage>
        <taxon>Eukaryota</taxon>
        <taxon>Fungi</taxon>
        <taxon>Dikarya</taxon>
        <taxon>Ascomycota</taxon>
        <taxon>Pezizomycotina</taxon>
        <taxon>Eurotiomycetes</taxon>
        <taxon>Chaetothyriomycetidae</taxon>
        <taxon>Chaetothyriales</taxon>
        <taxon>Chaetothyriales incertae sedis</taxon>
        <taxon>Neophaeococcomyces</taxon>
    </lineage>
</organism>
<comment type="caution">
    <text evidence="1">The sequence shown here is derived from an EMBL/GenBank/DDBJ whole genome shotgun (WGS) entry which is preliminary data.</text>
</comment>
<evidence type="ECO:0000313" key="2">
    <source>
        <dbReference type="Proteomes" id="UP001172386"/>
    </source>
</evidence>
<keyword evidence="2" id="KW-1185">Reference proteome</keyword>
<protein>
    <submittedName>
        <fullName evidence="1">Uncharacterized protein</fullName>
    </submittedName>
</protein>
<gene>
    <name evidence="1" type="ORF">H2198_002115</name>
</gene>
<evidence type="ECO:0000313" key="1">
    <source>
        <dbReference type="EMBL" id="KAJ9661171.1"/>
    </source>
</evidence>
<reference evidence="1" key="1">
    <citation type="submission" date="2022-10" db="EMBL/GenBank/DDBJ databases">
        <title>Culturing micro-colonial fungi from biological soil crusts in the Mojave desert and describing Neophaeococcomyces mojavensis, and introducing the new genera and species Taxawa tesnikishii.</title>
        <authorList>
            <person name="Kurbessoian T."/>
            <person name="Stajich J.E."/>
        </authorList>
    </citation>
    <scope>NUCLEOTIDE SEQUENCE</scope>
    <source>
        <strain evidence="1">JES_112</strain>
    </source>
</reference>
<name>A0ACC3AFZ2_9EURO</name>
<dbReference type="EMBL" id="JAPDRQ010000025">
    <property type="protein sequence ID" value="KAJ9661171.1"/>
    <property type="molecule type" value="Genomic_DNA"/>
</dbReference>
<dbReference type="Proteomes" id="UP001172386">
    <property type="component" value="Unassembled WGS sequence"/>
</dbReference>
<proteinExistence type="predicted"/>
<sequence>MSKKLLTVFGATGNQGGSVISTILGNSTLSSQFALRGITRNTSSARAQALASKGVELAVADLNKPQEIEAALKGSYAVFAVTNYWESKSREIEVSQGKAIADACIAVGVKHAVFSSLPNVTKLTDGKLGHVAHFDGKSEIAEYFESVKGKTGMLSTYFMPGFYVTNFKTMIRANPQVNDGTPTLTLPWDSEKTHVPLLSPEVDTGTFVAGIVSYPEPKELDGKYIQGVSEWSTPSKIVSEIGAAIGKEVKFNPVPEDVFMKFLPSDTAEELTENMVLVRDYSYYGVGTEKKQGESDKVLQPLGLKTQSVTEWAKSGSWNF</sequence>